<dbReference type="Pfam" id="PF02782">
    <property type="entry name" value="FGGY_C"/>
    <property type="match status" value="1"/>
</dbReference>
<proteinExistence type="inferred from homology"/>
<dbReference type="RefSeq" id="WP_179444969.1">
    <property type="nucleotide sequence ID" value="NZ_JACBZS010000001.1"/>
</dbReference>
<comment type="function">
    <text evidence="8">Catalyzes the phosphorylation of D-xylulose to D-xylulose 5-phosphate.</text>
</comment>
<feature type="region of interest" description="Disordered" evidence="11">
    <location>
        <begin position="453"/>
        <end position="473"/>
    </location>
</feature>
<dbReference type="InterPro" id="IPR000577">
    <property type="entry name" value="Carb_kinase_FGGY"/>
</dbReference>
<dbReference type="SUPFAM" id="SSF53067">
    <property type="entry name" value="Actin-like ATPase domain"/>
    <property type="match status" value="2"/>
</dbReference>
<evidence type="ECO:0000259" key="13">
    <source>
        <dbReference type="Pfam" id="PF02782"/>
    </source>
</evidence>
<dbReference type="GO" id="GO:0042732">
    <property type="term" value="P:D-xylose metabolic process"/>
    <property type="evidence" value="ECO:0007669"/>
    <property type="project" value="UniProtKB-KW"/>
</dbReference>
<accession>A0A7Z0D950</accession>
<keyword evidence="15" id="KW-1185">Reference proteome</keyword>
<feature type="binding site" evidence="8">
    <location>
        <begin position="70"/>
        <end position="71"/>
    </location>
    <ligand>
        <name>substrate</name>
    </ligand>
</feature>
<evidence type="ECO:0000256" key="9">
    <source>
        <dbReference type="RuleBase" id="RU003733"/>
    </source>
</evidence>
<feature type="domain" description="Carbohydrate kinase FGGY C-terminal" evidence="13">
    <location>
        <begin position="239"/>
        <end position="422"/>
    </location>
</feature>
<evidence type="ECO:0000256" key="11">
    <source>
        <dbReference type="SAM" id="MobiDB-lite"/>
    </source>
</evidence>
<evidence type="ECO:0000256" key="6">
    <source>
        <dbReference type="ARBA" id="ARBA00022840"/>
    </source>
</evidence>
<dbReference type="AlphaFoldDB" id="A0A7Z0D950"/>
<evidence type="ECO:0000313" key="14">
    <source>
        <dbReference type="EMBL" id="NYI71100.1"/>
    </source>
</evidence>
<gene>
    <name evidence="8 10" type="primary">xylB</name>
    <name evidence="14" type="ORF">GGQ54_001660</name>
</gene>
<dbReference type="GO" id="GO:0005524">
    <property type="term" value="F:ATP binding"/>
    <property type="evidence" value="ECO:0007669"/>
    <property type="project" value="UniProtKB-UniRule"/>
</dbReference>
<feature type="domain" description="Carbohydrate kinase FGGY N-terminal" evidence="12">
    <location>
        <begin position="5"/>
        <end position="222"/>
    </location>
</feature>
<comment type="catalytic activity">
    <reaction evidence="8 10">
        <text>D-xylulose + ATP = D-xylulose 5-phosphate + ADP + H(+)</text>
        <dbReference type="Rhea" id="RHEA:10964"/>
        <dbReference type="ChEBI" id="CHEBI:15378"/>
        <dbReference type="ChEBI" id="CHEBI:17140"/>
        <dbReference type="ChEBI" id="CHEBI:30616"/>
        <dbReference type="ChEBI" id="CHEBI:57737"/>
        <dbReference type="ChEBI" id="CHEBI:456216"/>
        <dbReference type="EC" id="2.7.1.17"/>
    </reaction>
</comment>
<dbReference type="InterPro" id="IPR018483">
    <property type="entry name" value="Carb_kinase_FGGY_CS"/>
</dbReference>
<sequence length="473" mass="49365">MADRVLGVDSSTQSTKALLFDAADGTLLEQRQAPHPDGTEVDPRAWDEAFATAAAPLLAGARAAAVGGQQHGMICLDQRGEVVRPALLWNDVRSAPQAVELIKELGGPAECARRTGSVLVQSITSTKLRWLRDNEPEAAEQTAAVLLPHDYLTWRLQSDPEKLITDRSDASGTGYFSPALNGWDPELATMALGHEPRLPEILAPNAVAGQTRDGILLGAGAGDNAAAALGLGLRPGQVLISLGTSGVATTVAERPVADESGMVAGFADATGRWLPIAVTLNCARILQLAARLLDVDHAGLSSLALAAPPGANGLTLLPYLDGERTPNRPDAHGTLQGLTSASSREDLARAAIEAMLCSVADAVAALDAATGSSTREVLMVGGATRSPAVRELAPAILQLAVSLPEDGEYVARGAARQAAWALAGTDAPPDWPQPSVQTFTAEPTPEVLAAYRTLRDRTEDWGTRGTDRQARAE</sequence>
<dbReference type="GO" id="GO:0005998">
    <property type="term" value="P:xylulose catabolic process"/>
    <property type="evidence" value="ECO:0007669"/>
    <property type="project" value="UniProtKB-UniRule"/>
</dbReference>
<dbReference type="Pfam" id="PF00370">
    <property type="entry name" value="FGGY_N"/>
    <property type="match status" value="1"/>
</dbReference>
<evidence type="ECO:0000256" key="7">
    <source>
        <dbReference type="ARBA" id="ARBA00023277"/>
    </source>
</evidence>
<dbReference type="PANTHER" id="PTHR43095:SF5">
    <property type="entry name" value="XYLULOSE KINASE"/>
    <property type="match status" value="1"/>
</dbReference>
<reference evidence="14 15" key="1">
    <citation type="submission" date="2020-07" db="EMBL/GenBank/DDBJ databases">
        <title>Sequencing the genomes of 1000 actinobacteria strains.</title>
        <authorList>
            <person name="Klenk H.-P."/>
        </authorList>
    </citation>
    <scope>NUCLEOTIDE SEQUENCE [LARGE SCALE GENOMIC DNA]</scope>
    <source>
        <strain evidence="14 15">DSM 103164</strain>
    </source>
</reference>
<dbReference type="EC" id="2.7.1.17" evidence="8 10"/>
<evidence type="ECO:0000256" key="1">
    <source>
        <dbReference type="ARBA" id="ARBA00009156"/>
    </source>
</evidence>
<name>A0A7Z0D950_9ACTN</name>
<dbReference type="InterPro" id="IPR006000">
    <property type="entry name" value="Xylulokinase"/>
</dbReference>
<evidence type="ECO:0000256" key="5">
    <source>
        <dbReference type="ARBA" id="ARBA00022777"/>
    </source>
</evidence>
<dbReference type="Proteomes" id="UP000527616">
    <property type="component" value="Unassembled WGS sequence"/>
</dbReference>
<keyword evidence="2 8" id="KW-0859">Xylose metabolism</keyword>
<keyword evidence="6 8" id="KW-0067">ATP-binding</keyword>
<evidence type="ECO:0000256" key="4">
    <source>
        <dbReference type="ARBA" id="ARBA00022741"/>
    </source>
</evidence>
<evidence type="ECO:0000256" key="2">
    <source>
        <dbReference type="ARBA" id="ARBA00022629"/>
    </source>
</evidence>
<protein>
    <recommendedName>
        <fullName evidence="8 10">Xylulose kinase</fullName>
        <shortName evidence="8 10">Xylulokinase</shortName>
        <ecNumber evidence="8 10">2.7.1.17</ecNumber>
    </recommendedName>
</protein>
<dbReference type="PIRSF" id="PIRSF000538">
    <property type="entry name" value="GlpK"/>
    <property type="match status" value="1"/>
</dbReference>
<dbReference type="InterPro" id="IPR018484">
    <property type="entry name" value="FGGY_N"/>
</dbReference>
<dbReference type="PROSITE" id="PS00933">
    <property type="entry name" value="FGGY_KINASES_1"/>
    <property type="match status" value="1"/>
</dbReference>
<evidence type="ECO:0000313" key="15">
    <source>
        <dbReference type="Proteomes" id="UP000527616"/>
    </source>
</evidence>
<dbReference type="PANTHER" id="PTHR43095">
    <property type="entry name" value="SUGAR KINASE"/>
    <property type="match status" value="1"/>
</dbReference>
<evidence type="ECO:0000256" key="3">
    <source>
        <dbReference type="ARBA" id="ARBA00022679"/>
    </source>
</evidence>
<evidence type="ECO:0000256" key="10">
    <source>
        <dbReference type="RuleBase" id="RU364073"/>
    </source>
</evidence>
<dbReference type="InterPro" id="IPR018485">
    <property type="entry name" value="FGGY_C"/>
</dbReference>
<feature type="site" description="Important for activity" evidence="8">
    <location>
        <position position="9"/>
    </location>
</feature>
<organism evidence="14 15">
    <name type="scientific">Naumannella cuiyingiana</name>
    <dbReference type="NCBI Taxonomy" id="1347891"/>
    <lineage>
        <taxon>Bacteria</taxon>
        <taxon>Bacillati</taxon>
        <taxon>Actinomycetota</taxon>
        <taxon>Actinomycetes</taxon>
        <taxon>Propionibacteriales</taxon>
        <taxon>Propionibacteriaceae</taxon>
        <taxon>Naumannella</taxon>
    </lineage>
</organism>
<dbReference type="Gene3D" id="3.30.420.40">
    <property type="match status" value="2"/>
</dbReference>
<dbReference type="InterPro" id="IPR043129">
    <property type="entry name" value="ATPase_NBD"/>
</dbReference>
<dbReference type="GO" id="GO:0004856">
    <property type="term" value="F:D-xylulokinase activity"/>
    <property type="evidence" value="ECO:0007669"/>
    <property type="project" value="UniProtKB-UniRule"/>
</dbReference>
<keyword evidence="5 8" id="KW-0418">Kinase</keyword>
<keyword evidence="7 8" id="KW-0119">Carbohydrate metabolism</keyword>
<dbReference type="EMBL" id="JACBZS010000001">
    <property type="protein sequence ID" value="NYI71100.1"/>
    <property type="molecule type" value="Genomic_DNA"/>
</dbReference>
<keyword evidence="4 8" id="KW-0547">Nucleotide-binding</keyword>
<dbReference type="InterPro" id="IPR050406">
    <property type="entry name" value="FGGY_Carb_Kinase"/>
</dbReference>
<evidence type="ECO:0000259" key="12">
    <source>
        <dbReference type="Pfam" id="PF00370"/>
    </source>
</evidence>
<dbReference type="NCBIfam" id="TIGR01312">
    <property type="entry name" value="XylB"/>
    <property type="match status" value="1"/>
</dbReference>
<dbReference type="HAMAP" id="MF_02220">
    <property type="entry name" value="XylB"/>
    <property type="match status" value="1"/>
</dbReference>
<keyword evidence="3 8" id="KW-0808">Transferase</keyword>
<dbReference type="PROSITE" id="PS00445">
    <property type="entry name" value="FGGY_KINASES_2"/>
    <property type="match status" value="1"/>
</dbReference>
<comment type="similarity">
    <text evidence="1 8 9">Belongs to the FGGY kinase family.</text>
</comment>
<feature type="active site" description="Proton acceptor" evidence="8">
    <location>
        <position position="223"/>
    </location>
</feature>
<comment type="caution">
    <text evidence="14">The sequence shown here is derived from an EMBL/GenBank/DDBJ whole genome shotgun (WGS) entry which is preliminary data.</text>
</comment>
<evidence type="ECO:0000256" key="8">
    <source>
        <dbReference type="HAMAP-Rule" id="MF_02220"/>
    </source>
</evidence>